<protein>
    <submittedName>
        <fullName evidence="1">Uncharacterized protein</fullName>
    </submittedName>
</protein>
<proteinExistence type="predicted"/>
<evidence type="ECO:0000313" key="1">
    <source>
        <dbReference type="EMBL" id="KKM85243.1"/>
    </source>
</evidence>
<dbReference type="AlphaFoldDB" id="A0A0F9KU23"/>
<sequence length="71" mass="7960">MEHNRPKVCTDACINDEVLRLKAQLDEAVELLNQHCHSHYFSNCGNESCGNCTVCNSLSFVAKHKEDSHGK</sequence>
<comment type="caution">
    <text evidence="1">The sequence shown here is derived from an EMBL/GenBank/DDBJ whole genome shotgun (WGS) entry which is preliminary data.</text>
</comment>
<dbReference type="EMBL" id="LAZR01007441">
    <property type="protein sequence ID" value="KKM85243.1"/>
    <property type="molecule type" value="Genomic_DNA"/>
</dbReference>
<organism evidence="1">
    <name type="scientific">marine sediment metagenome</name>
    <dbReference type="NCBI Taxonomy" id="412755"/>
    <lineage>
        <taxon>unclassified sequences</taxon>
        <taxon>metagenomes</taxon>
        <taxon>ecological metagenomes</taxon>
    </lineage>
</organism>
<gene>
    <name evidence="1" type="ORF">LCGC14_1290950</name>
</gene>
<accession>A0A0F9KU23</accession>
<reference evidence="1" key="1">
    <citation type="journal article" date="2015" name="Nature">
        <title>Complex archaea that bridge the gap between prokaryotes and eukaryotes.</title>
        <authorList>
            <person name="Spang A."/>
            <person name="Saw J.H."/>
            <person name="Jorgensen S.L."/>
            <person name="Zaremba-Niedzwiedzka K."/>
            <person name="Martijn J."/>
            <person name="Lind A.E."/>
            <person name="van Eijk R."/>
            <person name="Schleper C."/>
            <person name="Guy L."/>
            <person name="Ettema T.J."/>
        </authorList>
    </citation>
    <scope>NUCLEOTIDE SEQUENCE</scope>
</reference>
<name>A0A0F9KU23_9ZZZZ</name>